<dbReference type="InterPro" id="IPR050189">
    <property type="entry name" value="MFS_Efflux_Transporters"/>
</dbReference>
<comment type="subcellular location">
    <subcellularLocation>
        <location evidence="1">Cell membrane</location>
        <topology evidence="1">Multi-pass membrane protein</topology>
    </subcellularLocation>
</comment>
<dbReference type="PROSITE" id="PS50850">
    <property type="entry name" value="MFS"/>
    <property type="match status" value="1"/>
</dbReference>
<evidence type="ECO:0000256" key="3">
    <source>
        <dbReference type="ARBA" id="ARBA00022692"/>
    </source>
</evidence>
<evidence type="ECO:0000313" key="9">
    <source>
        <dbReference type="EMBL" id="ACZ21263.1"/>
    </source>
</evidence>
<feature type="transmembrane region" description="Helical" evidence="7">
    <location>
        <begin position="180"/>
        <end position="202"/>
    </location>
</feature>
<feature type="transmembrane region" description="Helical" evidence="7">
    <location>
        <begin position="381"/>
        <end position="399"/>
    </location>
</feature>
<proteinExistence type="predicted"/>
<dbReference type="GO" id="GO:0022857">
    <property type="term" value="F:transmembrane transporter activity"/>
    <property type="evidence" value="ECO:0007669"/>
    <property type="project" value="InterPro"/>
</dbReference>
<feature type="transmembrane region" description="Helical" evidence="7">
    <location>
        <begin position="27"/>
        <end position="48"/>
    </location>
</feature>
<feature type="transmembrane region" description="Helical" evidence="7">
    <location>
        <begin position="127"/>
        <end position="145"/>
    </location>
</feature>
<keyword evidence="4 7" id="KW-1133">Transmembrane helix</keyword>
<keyword evidence="10" id="KW-1185">Reference proteome</keyword>
<feature type="transmembrane region" description="Helical" evidence="7">
    <location>
        <begin position="94"/>
        <end position="115"/>
    </location>
</feature>
<evidence type="ECO:0000256" key="1">
    <source>
        <dbReference type="ARBA" id="ARBA00004651"/>
    </source>
</evidence>
<protein>
    <submittedName>
        <fullName evidence="9">Arabinose efflux permease family protein</fullName>
    </submittedName>
</protein>
<accession>D1BEI5</accession>
<dbReference type="KEGG" id="ske:Sked_13230"/>
<dbReference type="RefSeq" id="WP_012866332.1">
    <property type="nucleotide sequence ID" value="NC_013521.1"/>
</dbReference>
<feature type="domain" description="Major facilitator superfamily (MFS) profile" evidence="8">
    <location>
        <begin position="28"/>
        <end position="403"/>
    </location>
</feature>
<feature type="compositionally biased region" description="Low complexity" evidence="6">
    <location>
        <begin position="8"/>
        <end position="20"/>
    </location>
</feature>
<feature type="transmembrane region" description="Helical" evidence="7">
    <location>
        <begin position="356"/>
        <end position="375"/>
    </location>
</feature>
<feature type="transmembrane region" description="Helical" evidence="7">
    <location>
        <begin position="68"/>
        <end position="87"/>
    </location>
</feature>
<dbReference type="Proteomes" id="UP000000322">
    <property type="component" value="Chromosome"/>
</dbReference>
<dbReference type="CDD" id="cd17324">
    <property type="entry name" value="MFS_NepI_like"/>
    <property type="match status" value="1"/>
</dbReference>
<dbReference type="OrthoDB" id="9814237at2"/>
<gene>
    <name evidence="9" type="ordered locus">Sked_13230</name>
</gene>
<dbReference type="PANTHER" id="PTHR43124">
    <property type="entry name" value="PURINE EFFLUX PUMP PBUE"/>
    <property type="match status" value="1"/>
</dbReference>
<keyword evidence="2" id="KW-1003">Cell membrane</keyword>
<evidence type="ECO:0000256" key="5">
    <source>
        <dbReference type="ARBA" id="ARBA00023136"/>
    </source>
</evidence>
<feature type="transmembrane region" description="Helical" evidence="7">
    <location>
        <begin position="258"/>
        <end position="278"/>
    </location>
</feature>
<feature type="transmembrane region" description="Helical" evidence="7">
    <location>
        <begin position="315"/>
        <end position="335"/>
    </location>
</feature>
<feature type="transmembrane region" description="Helical" evidence="7">
    <location>
        <begin position="290"/>
        <end position="309"/>
    </location>
</feature>
<dbReference type="InterPro" id="IPR020846">
    <property type="entry name" value="MFS_dom"/>
</dbReference>
<feature type="transmembrane region" description="Helical" evidence="7">
    <location>
        <begin position="152"/>
        <end position="174"/>
    </location>
</feature>
<name>D1BEI5_SANKS</name>
<keyword evidence="3 7" id="KW-0812">Transmembrane</keyword>
<evidence type="ECO:0000256" key="4">
    <source>
        <dbReference type="ARBA" id="ARBA00022989"/>
    </source>
</evidence>
<organism evidence="9 10">
    <name type="scientific">Sanguibacter keddieii (strain ATCC 51767 / DSM 10542 / NCFB 3025 / ST-74)</name>
    <dbReference type="NCBI Taxonomy" id="446469"/>
    <lineage>
        <taxon>Bacteria</taxon>
        <taxon>Bacillati</taxon>
        <taxon>Actinomycetota</taxon>
        <taxon>Actinomycetes</taxon>
        <taxon>Micrococcales</taxon>
        <taxon>Sanguibacteraceae</taxon>
        <taxon>Sanguibacter</taxon>
    </lineage>
</organism>
<dbReference type="Pfam" id="PF07690">
    <property type="entry name" value="MFS_1"/>
    <property type="match status" value="1"/>
</dbReference>
<dbReference type="InterPro" id="IPR011701">
    <property type="entry name" value="MFS"/>
</dbReference>
<dbReference type="PANTHER" id="PTHR43124:SF3">
    <property type="entry name" value="CHLORAMPHENICOL EFFLUX PUMP RV0191"/>
    <property type="match status" value="1"/>
</dbReference>
<dbReference type="HOGENOM" id="CLU_001265_61_2_11"/>
<dbReference type="InterPro" id="IPR036259">
    <property type="entry name" value="MFS_trans_sf"/>
</dbReference>
<evidence type="ECO:0000256" key="2">
    <source>
        <dbReference type="ARBA" id="ARBA00022475"/>
    </source>
</evidence>
<dbReference type="Gene3D" id="1.20.1250.20">
    <property type="entry name" value="MFS general substrate transporter like domains"/>
    <property type="match status" value="2"/>
</dbReference>
<evidence type="ECO:0000313" key="10">
    <source>
        <dbReference type="Proteomes" id="UP000000322"/>
    </source>
</evidence>
<dbReference type="EMBL" id="CP001819">
    <property type="protein sequence ID" value="ACZ21263.1"/>
    <property type="molecule type" value="Genomic_DNA"/>
</dbReference>
<dbReference type="GO" id="GO:0005886">
    <property type="term" value="C:plasma membrane"/>
    <property type="evidence" value="ECO:0007669"/>
    <property type="project" value="UniProtKB-SubCell"/>
</dbReference>
<reference evidence="9 10" key="1">
    <citation type="journal article" date="2009" name="Stand. Genomic Sci.">
        <title>Complete genome sequence of Sanguibacter keddieii type strain (ST-74).</title>
        <authorList>
            <person name="Ivanova N."/>
            <person name="Sikorski J."/>
            <person name="Sims D."/>
            <person name="Brettin T."/>
            <person name="Detter J.C."/>
            <person name="Han C."/>
            <person name="Lapidus A."/>
            <person name="Copeland A."/>
            <person name="Glavina Del Rio T."/>
            <person name="Nolan M."/>
            <person name="Chen F."/>
            <person name="Lucas S."/>
            <person name="Tice H."/>
            <person name="Cheng J.F."/>
            <person name="Bruce D."/>
            <person name="Goodwin L."/>
            <person name="Pitluck S."/>
            <person name="Pati A."/>
            <person name="Mavromatis K."/>
            <person name="Chen A."/>
            <person name="Palaniappan K."/>
            <person name="D'haeseleer P."/>
            <person name="Chain P."/>
            <person name="Bristow J."/>
            <person name="Eisen J.A."/>
            <person name="Markowitz V."/>
            <person name="Hugenholtz P."/>
            <person name="Goker M."/>
            <person name="Pukall R."/>
            <person name="Klenk H.P."/>
            <person name="Kyrpides N.C."/>
        </authorList>
    </citation>
    <scope>NUCLEOTIDE SEQUENCE [LARGE SCALE GENOMIC DNA]</scope>
    <source>
        <strain evidence="10">ATCC 51767 / DSM 10542 / NCFB 3025 / ST-74</strain>
    </source>
</reference>
<evidence type="ECO:0000256" key="6">
    <source>
        <dbReference type="SAM" id="MobiDB-lite"/>
    </source>
</evidence>
<dbReference type="eggNOG" id="COG2814">
    <property type="taxonomic scope" value="Bacteria"/>
</dbReference>
<keyword evidence="5 7" id="KW-0472">Membrane</keyword>
<dbReference type="STRING" id="446469.Sked_13230"/>
<feature type="region of interest" description="Disordered" evidence="6">
    <location>
        <begin position="1"/>
        <end position="20"/>
    </location>
</feature>
<dbReference type="SUPFAM" id="SSF103473">
    <property type="entry name" value="MFS general substrate transporter"/>
    <property type="match status" value="1"/>
</dbReference>
<evidence type="ECO:0000256" key="7">
    <source>
        <dbReference type="SAM" id="Phobius"/>
    </source>
</evidence>
<sequence length="423" mass="42727">MTGPETQPATTRPTTATPPAAAARPGLALLALALGGFTIGTTEFATMGLLTDIATDLDASIPAAGHTITAYALGVVLGAPLITVLAAKVERKRLVVWLMVAYAIGNLLSAAAPNLETLMLGRFLTGLPHGVFFGTGAIVGTAVVGHARRGHAVAMMMAGLTVANIVGVPLSSWVGQNLGWRVAFVGIGVLGLVTVVGLLALLPRTPAATGASARKELGALRNGPLWIAFAGCAIGFGGMFAVYSYVKPTLTEVTGLSVASVPAILALFGIGMTLGVLVGGRLVDRDVLKTVYLGYVSTAVALVAFGLVGHSPVPAVIALFAIGVTSQILGIALQARLMDLSPAAPSLGAALCHSSLNAANANGAFLGGLVIAAGWGYLSLAWAGAVLTVLGLAVIMLFGRQKITRVPPELLAQPADQPADQQG</sequence>
<feature type="transmembrane region" description="Helical" evidence="7">
    <location>
        <begin position="223"/>
        <end position="246"/>
    </location>
</feature>
<dbReference type="AlphaFoldDB" id="D1BEI5"/>
<evidence type="ECO:0000259" key="8">
    <source>
        <dbReference type="PROSITE" id="PS50850"/>
    </source>
</evidence>